<protein>
    <recommendedName>
        <fullName evidence="1">RepB plasmid partition domain-containing protein</fullName>
    </recommendedName>
</protein>
<comment type="caution">
    <text evidence="2">The sequence shown here is derived from an EMBL/GenBank/DDBJ whole genome shotgun (WGS) entry which is preliminary data.</text>
</comment>
<evidence type="ECO:0000313" key="3">
    <source>
        <dbReference type="Proteomes" id="UP000248616"/>
    </source>
</evidence>
<reference evidence="3" key="1">
    <citation type="submission" date="2017-03" db="EMBL/GenBank/DDBJ databases">
        <authorList>
            <person name="Safronova V.I."/>
            <person name="Sazanova A.L."/>
            <person name="Chirak E.R."/>
        </authorList>
    </citation>
    <scope>NUCLEOTIDE SEQUENCE [LARGE SCALE GENOMIC DNA]</scope>
    <source>
        <strain evidence="3">Ach-343</strain>
    </source>
</reference>
<name>A0A2W7CC31_9HYPH</name>
<gene>
    <name evidence="2" type="ORF">B5V02_00460</name>
</gene>
<dbReference type="OrthoDB" id="7632576at2"/>
<dbReference type="Pfam" id="PF07506">
    <property type="entry name" value="RepB"/>
    <property type="match status" value="1"/>
</dbReference>
<accession>A0A2W7CC31</accession>
<evidence type="ECO:0000259" key="1">
    <source>
        <dbReference type="Pfam" id="PF07506"/>
    </source>
</evidence>
<keyword evidence="3" id="KW-1185">Reference proteome</keyword>
<dbReference type="AlphaFoldDB" id="A0A2W7CC31"/>
<sequence>MPRTEADRILKSSRHAIHLTDDLLEPQTPLNRYVLLRTHGRQCERMRRFIGEANASRERLENAVEALRQLMPVDAFRALLKAEGFATTPRTLAERISRNQSSTLIGCDKPGHTIAASQHLIVGVCYEVIDLLEDCSVNPKIFGLLRKVVPSRQVEIAQFMIALDRVKVNWARVLIALTPQSQLADPSIPRTQCAGITANQIEAMESESTDLSKEFRNTAERLGSWDLEFIAVRGYLNRLMDNLKIVRYLAHHFPKQLAQFQGVLETAPRS</sequence>
<dbReference type="Proteomes" id="UP000248616">
    <property type="component" value="Unassembled WGS sequence"/>
</dbReference>
<proteinExistence type="predicted"/>
<evidence type="ECO:0000313" key="2">
    <source>
        <dbReference type="EMBL" id="PZV40534.1"/>
    </source>
</evidence>
<feature type="domain" description="RepB plasmid partition" evidence="1">
    <location>
        <begin position="75"/>
        <end position="260"/>
    </location>
</feature>
<dbReference type="RefSeq" id="WP_111542324.1">
    <property type="nucleotide sequence ID" value="NZ_MZXV01000001.1"/>
</dbReference>
<dbReference type="EMBL" id="MZXV01000001">
    <property type="protein sequence ID" value="PZV40534.1"/>
    <property type="molecule type" value="Genomic_DNA"/>
</dbReference>
<organism evidence="2 3">
    <name type="scientific">Mesorhizobium kowhaii</name>
    <dbReference type="NCBI Taxonomy" id="1300272"/>
    <lineage>
        <taxon>Bacteria</taxon>
        <taxon>Pseudomonadati</taxon>
        <taxon>Pseudomonadota</taxon>
        <taxon>Alphaproteobacteria</taxon>
        <taxon>Hyphomicrobiales</taxon>
        <taxon>Phyllobacteriaceae</taxon>
        <taxon>Mesorhizobium</taxon>
    </lineage>
</organism>
<dbReference type="InterPro" id="IPR011111">
    <property type="entry name" value="Plasmid_RepB"/>
</dbReference>